<evidence type="ECO:0000313" key="3">
    <source>
        <dbReference type="EMBL" id="KUG03245.1"/>
    </source>
</evidence>
<dbReference type="Pfam" id="PF01012">
    <property type="entry name" value="ETF"/>
    <property type="match status" value="1"/>
</dbReference>
<evidence type="ECO:0000256" key="1">
    <source>
        <dbReference type="ARBA" id="ARBA00007557"/>
    </source>
</evidence>
<dbReference type="InterPro" id="IPR000049">
    <property type="entry name" value="ET-Flavoprotein_bsu_CS"/>
</dbReference>
<sequence>MNIVVAMKQIPDLQQIRIRNRKPVLDGVPAGLGIIDKNALEAAVLIKESQGGKVIVLSAGNEEVEETVKEALAAGADEAFLVLDDDLEGADGSMKALVLAEAIRKIEDVGLILFGEGSGDNYSGQVGSRVAELLGLPQVGYARTIEINDSSAVITRSLEDGDEIIEVSLPVIVTVLGDINEPRIPSVTQILKAGKKPKEVLELEDLELDLTGLPEIKTVSNLAPETDRKQVKVSSVDELLQALKTEGVI</sequence>
<dbReference type="InterPro" id="IPR033948">
    <property type="entry name" value="ETF_beta_N"/>
</dbReference>
<dbReference type="InterPro" id="IPR014729">
    <property type="entry name" value="Rossmann-like_a/b/a_fold"/>
</dbReference>
<dbReference type="InterPro" id="IPR012255">
    <property type="entry name" value="ETF_b"/>
</dbReference>
<dbReference type="AlphaFoldDB" id="A0A0W8E467"/>
<dbReference type="GO" id="GO:0009055">
    <property type="term" value="F:electron transfer activity"/>
    <property type="evidence" value="ECO:0007669"/>
    <property type="project" value="InterPro"/>
</dbReference>
<proteinExistence type="inferred from homology"/>
<evidence type="ECO:0000259" key="2">
    <source>
        <dbReference type="SMART" id="SM00893"/>
    </source>
</evidence>
<protein>
    <submittedName>
        <fullName evidence="3">Electron transfer flavoprotein, beta subunit</fullName>
    </submittedName>
</protein>
<gene>
    <name evidence="3" type="ORF">ASZ90_019344</name>
</gene>
<dbReference type="EMBL" id="LNQE01001888">
    <property type="protein sequence ID" value="KUG03245.1"/>
    <property type="molecule type" value="Genomic_DNA"/>
</dbReference>
<dbReference type="PANTHER" id="PTHR21294">
    <property type="entry name" value="ELECTRON TRANSFER FLAVOPROTEIN BETA-SUBUNIT"/>
    <property type="match status" value="1"/>
</dbReference>
<dbReference type="Gene3D" id="3.40.50.620">
    <property type="entry name" value="HUPs"/>
    <property type="match status" value="1"/>
</dbReference>
<dbReference type="PIRSF" id="PIRSF000090">
    <property type="entry name" value="Beta-ETF"/>
    <property type="match status" value="1"/>
</dbReference>
<accession>A0A0W8E467</accession>
<organism evidence="3">
    <name type="scientific">hydrocarbon metagenome</name>
    <dbReference type="NCBI Taxonomy" id="938273"/>
    <lineage>
        <taxon>unclassified sequences</taxon>
        <taxon>metagenomes</taxon>
        <taxon>ecological metagenomes</taxon>
    </lineage>
</organism>
<reference evidence="3" key="1">
    <citation type="journal article" date="2015" name="Proc. Natl. Acad. Sci. U.S.A.">
        <title>Networks of energetic and metabolic interactions define dynamics in microbial communities.</title>
        <authorList>
            <person name="Embree M."/>
            <person name="Liu J.K."/>
            <person name="Al-Bassam M.M."/>
            <person name="Zengler K."/>
        </authorList>
    </citation>
    <scope>NUCLEOTIDE SEQUENCE</scope>
</reference>
<dbReference type="SUPFAM" id="SSF52402">
    <property type="entry name" value="Adenine nucleotide alpha hydrolases-like"/>
    <property type="match status" value="1"/>
</dbReference>
<dbReference type="PROSITE" id="PS01065">
    <property type="entry name" value="ETF_BETA"/>
    <property type="match status" value="1"/>
</dbReference>
<dbReference type="PANTHER" id="PTHR21294:SF20">
    <property type="entry name" value="ELECTRON TRANSFER FLAVOPROTEIN, SUBUNIT BETA (ETFB)"/>
    <property type="match status" value="1"/>
</dbReference>
<comment type="caution">
    <text evidence="3">The sequence shown here is derived from an EMBL/GenBank/DDBJ whole genome shotgun (WGS) entry which is preliminary data.</text>
</comment>
<dbReference type="InterPro" id="IPR014730">
    <property type="entry name" value="ETF_a/b_N"/>
</dbReference>
<dbReference type="CDD" id="cd01714">
    <property type="entry name" value="ETF_beta"/>
    <property type="match status" value="1"/>
</dbReference>
<comment type="similarity">
    <text evidence="1">Belongs to the ETF beta-subunit/FixA family.</text>
</comment>
<name>A0A0W8E467_9ZZZZ</name>
<feature type="domain" description="Electron transfer flavoprotein alpha/beta-subunit N-terminal" evidence="2">
    <location>
        <begin position="20"/>
        <end position="210"/>
    </location>
</feature>
<dbReference type="SMART" id="SM00893">
    <property type="entry name" value="ETF"/>
    <property type="match status" value="1"/>
</dbReference>